<name>A0ABX6T7N8_9SPHN</name>
<organism evidence="4 5">
    <name type="scientific">Sphingomonas sediminicola</name>
    <dbReference type="NCBI Taxonomy" id="386874"/>
    <lineage>
        <taxon>Bacteria</taxon>
        <taxon>Pseudomonadati</taxon>
        <taxon>Pseudomonadota</taxon>
        <taxon>Alphaproteobacteria</taxon>
        <taxon>Sphingomonadales</taxon>
        <taxon>Sphingomonadaceae</taxon>
        <taxon>Sphingomonas</taxon>
    </lineage>
</organism>
<dbReference type="InterPro" id="IPR012910">
    <property type="entry name" value="Plug_dom"/>
</dbReference>
<keyword evidence="2" id="KW-0732">Signal</keyword>
<feature type="signal peptide" evidence="2">
    <location>
        <begin position="1"/>
        <end position="31"/>
    </location>
</feature>
<dbReference type="Pfam" id="PF07715">
    <property type="entry name" value="Plug"/>
    <property type="match status" value="1"/>
</dbReference>
<protein>
    <submittedName>
        <fullName evidence="4">TonB-dependent receptor plug domain-containing protein</fullName>
    </submittedName>
</protein>
<reference evidence="4 5" key="1">
    <citation type="submission" date="2020-08" db="EMBL/GenBank/DDBJ databases">
        <title>Genome sequence of Sphingomonas sediminicola KACC 15039T.</title>
        <authorList>
            <person name="Hyun D.-W."/>
            <person name="Bae J.-W."/>
        </authorList>
    </citation>
    <scope>NUCLEOTIDE SEQUENCE [LARGE SCALE GENOMIC DNA]</scope>
    <source>
        <strain evidence="4 5">KACC 15039</strain>
    </source>
</reference>
<feature type="compositionally biased region" description="Polar residues" evidence="1">
    <location>
        <begin position="249"/>
        <end position="274"/>
    </location>
</feature>
<dbReference type="PANTHER" id="PTHR47234">
    <property type="match status" value="1"/>
</dbReference>
<sequence length="274" mass="29441">MRDYSNPLVPVGTWTATAIALALSTPAYAQAATATDVPVTTTAAEAQAPATAAQQAPATEEDIYGEEGDAIVVTGIRRGSVVGDIPPENVLGGRDVRATGATDINELLDALAPQIGSARGRGGERPILLLNGQRVSSFREMRDIPTEAIERVEILPEEVALKYGYRADQRVVNIVLRERFRSTVARLEGNTATEGGYLGGTGELTQLRIQRNGRTTFNVRAKPIRRLQKMRETSALRIHPLLTSDRQEPSSARSNSCAVPPRSTGQSGTTLVQR</sequence>
<gene>
    <name evidence="4" type="ORF">H9L14_07845</name>
</gene>
<dbReference type="EMBL" id="CP060782">
    <property type="protein sequence ID" value="QNP44708.1"/>
    <property type="molecule type" value="Genomic_DNA"/>
</dbReference>
<evidence type="ECO:0000256" key="2">
    <source>
        <dbReference type="SAM" id="SignalP"/>
    </source>
</evidence>
<feature type="domain" description="TonB-dependent receptor plug" evidence="3">
    <location>
        <begin position="113"/>
        <end position="166"/>
    </location>
</feature>
<feature type="region of interest" description="Disordered" evidence="1">
    <location>
        <begin position="235"/>
        <end position="274"/>
    </location>
</feature>
<dbReference type="Proteomes" id="UP000516105">
    <property type="component" value="Chromosome"/>
</dbReference>
<keyword evidence="4" id="KW-0675">Receptor</keyword>
<evidence type="ECO:0000313" key="5">
    <source>
        <dbReference type="Proteomes" id="UP000516105"/>
    </source>
</evidence>
<evidence type="ECO:0000259" key="3">
    <source>
        <dbReference type="Pfam" id="PF07715"/>
    </source>
</evidence>
<feature type="chain" id="PRO_5046012373" evidence="2">
    <location>
        <begin position="32"/>
        <end position="274"/>
    </location>
</feature>
<evidence type="ECO:0000313" key="4">
    <source>
        <dbReference type="EMBL" id="QNP44708.1"/>
    </source>
</evidence>
<accession>A0ABX6T7N8</accession>
<evidence type="ECO:0000256" key="1">
    <source>
        <dbReference type="SAM" id="MobiDB-lite"/>
    </source>
</evidence>
<dbReference type="InterPro" id="IPR037066">
    <property type="entry name" value="Plug_dom_sf"/>
</dbReference>
<proteinExistence type="predicted"/>
<keyword evidence="5" id="KW-1185">Reference proteome</keyword>
<dbReference type="SUPFAM" id="SSF56935">
    <property type="entry name" value="Porins"/>
    <property type="match status" value="1"/>
</dbReference>
<dbReference type="Gene3D" id="2.170.130.10">
    <property type="entry name" value="TonB-dependent receptor, plug domain"/>
    <property type="match status" value="1"/>
</dbReference>
<dbReference type="PANTHER" id="PTHR47234:SF3">
    <property type="entry name" value="SECRETIN_TONB SHORT N-TERMINAL DOMAIN-CONTAINING PROTEIN"/>
    <property type="match status" value="1"/>
</dbReference>